<gene>
    <name evidence="1" type="ORF">C8D93_109165</name>
</gene>
<dbReference type="EMBL" id="QICN01000009">
    <property type="protein sequence ID" value="PXV65786.1"/>
    <property type="molecule type" value="Genomic_DNA"/>
</dbReference>
<accession>A0A318E968</accession>
<proteinExistence type="predicted"/>
<reference evidence="1 2" key="1">
    <citation type="submission" date="2018-04" db="EMBL/GenBank/DDBJ databases">
        <title>Genomic Encyclopedia of Type Strains, Phase IV (KMG-IV): sequencing the most valuable type-strain genomes for metagenomic binning, comparative biology and taxonomic classification.</title>
        <authorList>
            <person name="Goeker M."/>
        </authorList>
    </citation>
    <scope>NUCLEOTIDE SEQUENCE [LARGE SCALE GENOMIC DNA]</scope>
    <source>
        <strain evidence="1 2">DSM 104150</strain>
    </source>
</reference>
<dbReference type="Gene3D" id="3.50.50.60">
    <property type="entry name" value="FAD/NAD(P)-binding domain"/>
    <property type="match status" value="2"/>
</dbReference>
<organism evidence="1 2">
    <name type="scientific">Sinimarinibacterium flocculans</name>
    <dbReference type="NCBI Taxonomy" id="985250"/>
    <lineage>
        <taxon>Bacteria</taxon>
        <taxon>Pseudomonadati</taxon>
        <taxon>Pseudomonadota</taxon>
        <taxon>Gammaproteobacteria</taxon>
        <taxon>Nevskiales</taxon>
        <taxon>Nevskiaceae</taxon>
        <taxon>Sinimarinibacterium</taxon>
    </lineage>
</organism>
<dbReference type="PANTHER" id="PTHR42923">
    <property type="entry name" value="PROTOPORPHYRINOGEN OXIDASE"/>
    <property type="match status" value="1"/>
</dbReference>
<dbReference type="GO" id="GO:0016491">
    <property type="term" value="F:oxidoreductase activity"/>
    <property type="evidence" value="ECO:0007669"/>
    <property type="project" value="TreeGrafter"/>
</dbReference>
<comment type="caution">
    <text evidence="1">The sequence shown here is derived from an EMBL/GenBank/DDBJ whole genome shotgun (WGS) entry which is preliminary data.</text>
</comment>
<dbReference type="RefSeq" id="WP_170124056.1">
    <property type="nucleotide sequence ID" value="NZ_CAWNXA010000009.1"/>
</dbReference>
<name>A0A318E968_9GAMM</name>
<sequence length="422" mass="45415">MTKLNIAIVGSGIAGLAAAWLLGRRHAVTLYERHPRPGMGAFNVDDADGGQAVRIDLPLRVFKSGYYDTLMALYRASGVQMQPTDHAAAFTTPQGETYFRYRNLQLGRRSVPVPAVTGRRWRRIAGEALRLMFCAPRDLASGGLRGLSLDDYLRQRGYGADFVNGMLLPSFAAICTCSYDAVRRYPAEVIVGFFSSGSLFSGTWRARYGADDAIRRLLQPCQGLRCGADVVGVTAAGDGMCVVERDGREARFDHVVLAVQAHQAAVLGQATDPAAAALLARVPHESSEVVVHGDAALVPASARAAPVHFHVDPAASGPMANIHLNRIVPELSGRASVYQTWNPLLEPHAPTVIGRARFQRPLVSLDSQAAMAELVAAQRDDGRRLWFCGSYLMPGIPLLESAAQSALHVANRLGVTAPWGPD</sequence>
<dbReference type="Pfam" id="PF13450">
    <property type="entry name" value="NAD_binding_8"/>
    <property type="match status" value="1"/>
</dbReference>
<dbReference type="SUPFAM" id="SSF51905">
    <property type="entry name" value="FAD/NAD(P)-binding domain"/>
    <property type="match status" value="1"/>
</dbReference>
<dbReference type="PANTHER" id="PTHR42923:SF17">
    <property type="entry name" value="AMINE OXIDASE DOMAIN-CONTAINING PROTEIN"/>
    <property type="match status" value="1"/>
</dbReference>
<dbReference type="Proteomes" id="UP000248330">
    <property type="component" value="Unassembled WGS sequence"/>
</dbReference>
<evidence type="ECO:0000313" key="1">
    <source>
        <dbReference type="EMBL" id="PXV65786.1"/>
    </source>
</evidence>
<dbReference type="InterPro" id="IPR036188">
    <property type="entry name" value="FAD/NAD-bd_sf"/>
</dbReference>
<dbReference type="InterPro" id="IPR050464">
    <property type="entry name" value="Zeta_carotene_desat/Oxidored"/>
</dbReference>
<dbReference type="AlphaFoldDB" id="A0A318E968"/>
<evidence type="ECO:0000313" key="2">
    <source>
        <dbReference type="Proteomes" id="UP000248330"/>
    </source>
</evidence>
<keyword evidence="2" id="KW-1185">Reference proteome</keyword>
<protein>
    <submittedName>
        <fullName evidence="1">Putative NAD/FAD-binding protein</fullName>
    </submittedName>
</protein>